<keyword evidence="3" id="KW-1185">Reference proteome</keyword>
<feature type="compositionally biased region" description="Low complexity" evidence="1">
    <location>
        <begin position="7"/>
        <end position="20"/>
    </location>
</feature>
<dbReference type="EMBL" id="BLLF01004380">
    <property type="protein sequence ID" value="GFH29493.1"/>
    <property type="molecule type" value="Genomic_DNA"/>
</dbReference>
<sequence length="426" mass="45940">MAHQTNPTHPSTPTHTAPSSAAAACDPVVFDMLELNYLQLPLLQCCNSNLLPKAFDSTLTVLVILHVTLFCTQSPSLTPSRQLACAAPPGFGPGLGFRGFRGFTMLNLSVPRSFCPRTQRTSSHRASSSVSALLLQSTRPRFFPTAPPDLTAWDAACQGDFRKHAARAGISAILKAVAYTKLYQAASVQAVAAIASTVEMALPTASPTSCPRVTAAILPPPVHPPETCPEPSPPPPPQYYAELEVGHPAVQPATPVTTAFSLAVENALLTEEIGILRAAQSSLVEQLHQSPYAPTMAISQLADAGPEWCPFTAQLEAAAEMVQLQDAVLEAVHTRAVALARLSSRGSFQVWDNLDCEQSLQATRKSLQVAWRKAMYETTYLQVRMAQQQQLSAQPRRHVTLRLAQQSVSTALRARLEANQQTLPQK</sequence>
<proteinExistence type="predicted"/>
<dbReference type="Proteomes" id="UP000485058">
    <property type="component" value="Unassembled WGS sequence"/>
</dbReference>
<reference evidence="2 3" key="1">
    <citation type="submission" date="2020-02" db="EMBL/GenBank/DDBJ databases">
        <title>Draft genome sequence of Haematococcus lacustris strain NIES-144.</title>
        <authorList>
            <person name="Morimoto D."/>
            <person name="Nakagawa S."/>
            <person name="Yoshida T."/>
            <person name="Sawayama S."/>
        </authorList>
    </citation>
    <scope>NUCLEOTIDE SEQUENCE [LARGE SCALE GENOMIC DNA]</scope>
    <source>
        <strain evidence="2 3">NIES-144</strain>
    </source>
</reference>
<comment type="caution">
    <text evidence="2">The sequence shown here is derived from an EMBL/GenBank/DDBJ whole genome shotgun (WGS) entry which is preliminary data.</text>
</comment>
<evidence type="ECO:0000313" key="3">
    <source>
        <dbReference type="Proteomes" id="UP000485058"/>
    </source>
</evidence>
<accession>A0A6A0AAW7</accession>
<evidence type="ECO:0000256" key="1">
    <source>
        <dbReference type="SAM" id="MobiDB-lite"/>
    </source>
</evidence>
<organism evidence="2 3">
    <name type="scientific">Haematococcus lacustris</name>
    <name type="common">Green alga</name>
    <name type="synonym">Haematococcus pluvialis</name>
    <dbReference type="NCBI Taxonomy" id="44745"/>
    <lineage>
        <taxon>Eukaryota</taxon>
        <taxon>Viridiplantae</taxon>
        <taxon>Chlorophyta</taxon>
        <taxon>core chlorophytes</taxon>
        <taxon>Chlorophyceae</taxon>
        <taxon>CS clade</taxon>
        <taxon>Chlamydomonadales</taxon>
        <taxon>Haematococcaceae</taxon>
        <taxon>Haematococcus</taxon>
    </lineage>
</organism>
<gene>
    <name evidence="2" type="ORF">HaLaN_28163</name>
</gene>
<evidence type="ECO:0000313" key="2">
    <source>
        <dbReference type="EMBL" id="GFH29493.1"/>
    </source>
</evidence>
<feature type="region of interest" description="Disordered" evidence="1">
    <location>
        <begin position="1"/>
        <end position="20"/>
    </location>
</feature>
<name>A0A6A0AAW7_HAELA</name>
<dbReference type="AlphaFoldDB" id="A0A6A0AAW7"/>
<protein>
    <submittedName>
        <fullName evidence="2">Uncharacterized protein</fullName>
    </submittedName>
</protein>